<evidence type="ECO:0000256" key="3">
    <source>
        <dbReference type="ARBA" id="ARBA00012328"/>
    </source>
</evidence>
<keyword evidence="9 12" id="KW-0949">S-adenosyl-L-methionine</keyword>
<dbReference type="NCBIfam" id="TIGR00046">
    <property type="entry name" value="RsmE family RNA methyltransferase"/>
    <property type="match status" value="1"/>
</dbReference>
<dbReference type="CDD" id="cd18084">
    <property type="entry name" value="RsmE-like"/>
    <property type="match status" value="1"/>
</dbReference>
<evidence type="ECO:0000256" key="12">
    <source>
        <dbReference type="PIRNR" id="PIRNR015601"/>
    </source>
</evidence>
<dbReference type="InterPro" id="IPR046886">
    <property type="entry name" value="RsmE_MTase_dom"/>
</dbReference>
<dbReference type="SUPFAM" id="SSF75217">
    <property type="entry name" value="alpha/beta knot"/>
    <property type="match status" value="1"/>
</dbReference>
<dbReference type="EMBL" id="SMBP01000001">
    <property type="protein sequence ID" value="TCU63434.1"/>
    <property type="molecule type" value="Genomic_DNA"/>
</dbReference>
<feature type="domain" description="Ribosomal RNA small subunit methyltransferase E methyltransferase" evidence="13">
    <location>
        <begin position="72"/>
        <end position="239"/>
    </location>
</feature>
<keyword evidence="16" id="KW-1185">Reference proteome</keyword>
<comment type="function">
    <text evidence="10 12">Specifically methylates the N3 position of the uracil ring of uridine 1498 (m3U1498) in 16S rRNA. Acts on the fully assembled 30S ribosomal subunit.</text>
</comment>
<dbReference type="PANTHER" id="PTHR30027">
    <property type="entry name" value="RIBOSOMAL RNA SMALL SUBUNIT METHYLTRANSFERASE E"/>
    <property type="match status" value="1"/>
</dbReference>
<dbReference type="InterPro" id="IPR029026">
    <property type="entry name" value="tRNA_m1G_MTases_N"/>
</dbReference>
<dbReference type="InterPro" id="IPR046887">
    <property type="entry name" value="RsmE_PUA-like"/>
</dbReference>
<evidence type="ECO:0000256" key="5">
    <source>
        <dbReference type="ARBA" id="ARBA00022490"/>
    </source>
</evidence>
<evidence type="ECO:0000313" key="15">
    <source>
        <dbReference type="EMBL" id="TCU63434.1"/>
    </source>
</evidence>
<dbReference type="GeneID" id="73795701"/>
<name>A0A4R3TNR6_9FIRM</name>
<reference evidence="15 16" key="1">
    <citation type="submission" date="2019-03" db="EMBL/GenBank/DDBJ databases">
        <title>Genomic Encyclopedia of Type Strains, Phase IV (KMG-IV): sequencing the most valuable type-strain genomes for metagenomic binning, comparative biology and taxonomic classification.</title>
        <authorList>
            <person name="Goeker M."/>
        </authorList>
    </citation>
    <scope>NUCLEOTIDE SEQUENCE [LARGE SCALE GENOMIC DNA]</scope>
    <source>
        <strain evidence="15 16">DSM 29481</strain>
    </source>
</reference>
<evidence type="ECO:0000256" key="9">
    <source>
        <dbReference type="ARBA" id="ARBA00022691"/>
    </source>
</evidence>
<accession>A0A4R3TNR6</accession>
<comment type="caution">
    <text evidence="15">The sequence shown here is derived from an EMBL/GenBank/DDBJ whole genome shotgun (WGS) entry which is preliminary data.</text>
</comment>
<dbReference type="InterPro" id="IPR029028">
    <property type="entry name" value="Alpha/beta_knot_MTases"/>
</dbReference>
<dbReference type="Pfam" id="PF20260">
    <property type="entry name" value="PUA_4"/>
    <property type="match status" value="1"/>
</dbReference>
<evidence type="ECO:0000256" key="7">
    <source>
        <dbReference type="ARBA" id="ARBA00022603"/>
    </source>
</evidence>
<dbReference type="Pfam" id="PF04452">
    <property type="entry name" value="Methyltrans_RNA"/>
    <property type="match status" value="1"/>
</dbReference>
<dbReference type="NCBIfam" id="NF008692">
    <property type="entry name" value="PRK11713.1-5"/>
    <property type="match status" value="1"/>
</dbReference>
<dbReference type="PIRSF" id="PIRSF015601">
    <property type="entry name" value="MTase_slr0722"/>
    <property type="match status" value="1"/>
</dbReference>
<evidence type="ECO:0000256" key="8">
    <source>
        <dbReference type="ARBA" id="ARBA00022679"/>
    </source>
</evidence>
<dbReference type="RefSeq" id="WP_008688379.1">
    <property type="nucleotide sequence ID" value="NZ_AP024510.1"/>
</dbReference>
<evidence type="ECO:0000256" key="1">
    <source>
        <dbReference type="ARBA" id="ARBA00004496"/>
    </source>
</evidence>
<evidence type="ECO:0000256" key="6">
    <source>
        <dbReference type="ARBA" id="ARBA00022552"/>
    </source>
</evidence>
<dbReference type="GO" id="GO:0005737">
    <property type="term" value="C:cytoplasm"/>
    <property type="evidence" value="ECO:0007669"/>
    <property type="project" value="UniProtKB-SubCell"/>
</dbReference>
<evidence type="ECO:0000256" key="2">
    <source>
        <dbReference type="ARBA" id="ARBA00005528"/>
    </source>
</evidence>
<dbReference type="EC" id="2.1.1.193" evidence="3 12"/>
<dbReference type="PANTHER" id="PTHR30027:SF3">
    <property type="entry name" value="16S RRNA (URACIL(1498)-N(3))-METHYLTRANSFERASE"/>
    <property type="match status" value="1"/>
</dbReference>
<comment type="subcellular location">
    <subcellularLocation>
        <location evidence="1 12">Cytoplasm</location>
    </subcellularLocation>
</comment>
<proteinExistence type="inferred from homology"/>
<dbReference type="SUPFAM" id="SSF88697">
    <property type="entry name" value="PUA domain-like"/>
    <property type="match status" value="1"/>
</dbReference>
<dbReference type="Proteomes" id="UP000295773">
    <property type="component" value="Unassembled WGS sequence"/>
</dbReference>
<gene>
    <name evidence="15" type="ORF">EDD61_10185</name>
</gene>
<dbReference type="GO" id="GO:0070042">
    <property type="term" value="F:rRNA (uridine-N3-)-methyltransferase activity"/>
    <property type="evidence" value="ECO:0007669"/>
    <property type="project" value="TreeGrafter"/>
</dbReference>
<keyword evidence="6 12" id="KW-0698">rRNA processing</keyword>
<keyword evidence="8 12" id="KW-0808">Transferase</keyword>
<evidence type="ECO:0000259" key="14">
    <source>
        <dbReference type="Pfam" id="PF20260"/>
    </source>
</evidence>
<dbReference type="InterPro" id="IPR015947">
    <property type="entry name" value="PUA-like_sf"/>
</dbReference>
<organism evidence="15 16">
    <name type="scientific">Longicatena caecimuris</name>
    <dbReference type="NCBI Taxonomy" id="1796635"/>
    <lineage>
        <taxon>Bacteria</taxon>
        <taxon>Bacillati</taxon>
        <taxon>Bacillota</taxon>
        <taxon>Erysipelotrichia</taxon>
        <taxon>Erysipelotrichales</taxon>
        <taxon>Erysipelotrichaceae</taxon>
        <taxon>Longicatena</taxon>
    </lineage>
</organism>
<keyword evidence="5 12" id="KW-0963">Cytoplasm</keyword>
<evidence type="ECO:0000256" key="10">
    <source>
        <dbReference type="ARBA" id="ARBA00025699"/>
    </source>
</evidence>
<protein>
    <recommendedName>
        <fullName evidence="4 12">Ribosomal RNA small subunit methyltransferase E</fullName>
        <ecNumber evidence="3 12">2.1.1.193</ecNumber>
    </recommendedName>
</protein>
<keyword evidence="7 12" id="KW-0489">Methyltransferase</keyword>
<comment type="similarity">
    <text evidence="2 12">Belongs to the RNA methyltransferase RsmE family.</text>
</comment>
<evidence type="ECO:0000259" key="13">
    <source>
        <dbReference type="Pfam" id="PF04452"/>
    </source>
</evidence>
<dbReference type="InterPro" id="IPR006700">
    <property type="entry name" value="RsmE"/>
</dbReference>
<dbReference type="Gene3D" id="3.40.1280.10">
    <property type="match status" value="1"/>
</dbReference>
<feature type="domain" description="Ribosomal RNA small subunit methyltransferase E PUA-like" evidence="14">
    <location>
        <begin position="21"/>
        <end position="52"/>
    </location>
</feature>
<dbReference type="GO" id="GO:0070475">
    <property type="term" value="P:rRNA base methylation"/>
    <property type="evidence" value="ECO:0007669"/>
    <property type="project" value="TreeGrafter"/>
</dbReference>
<evidence type="ECO:0000313" key="16">
    <source>
        <dbReference type="Proteomes" id="UP000295773"/>
    </source>
</evidence>
<evidence type="ECO:0000256" key="4">
    <source>
        <dbReference type="ARBA" id="ARBA00013673"/>
    </source>
</evidence>
<dbReference type="AlphaFoldDB" id="A0A4R3TNR6"/>
<sequence>MQQYFLHKPLQVHDLVEMEPEQAHHIQHVMRMKPDEIIRLADGKGHMYYAHVVFRDHKVFACVDEEMEDHTRTPVDMILAQGLIKKEKWDFLLQKSAELGVQRIIPFTSSRTVVKTKDEKVDKKRLRWNKILQEACEQCKRSTLVALDSPKSFAELIKASEDADVKLIAYERADVKSAHVKEVLQKYPAPHKVFIVVGCEGGFSEDEVIQLEEVGFHRVSLGARILRAETAALSLLACISFFYEMAGDHHENTGTTGK</sequence>
<comment type="catalytic activity">
    <reaction evidence="11 12">
        <text>uridine(1498) in 16S rRNA + S-adenosyl-L-methionine = N(3)-methyluridine(1498) in 16S rRNA + S-adenosyl-L-homocysteine + H(+)</text>
        <dbReference type="Rhea" id="RHEA:42920"/>
        <dbReference type="Rhea" id="RHEA-COMP:10283"/>
        <dbReference type="Rhea" id="RHEA-COMP:10284"/>
        <dbReference type="ChEBI" id="CHEBI:15378"/>
        <dbReference type="ChEBI" id="CHEBI:57856"/>
        <dbReference type="ChEBI" id="CHEBI:59789"/>
        <dbReference type="ChEBI" id="CHEBI:65315"/>
        <dbReference type="ChEBI" id="CHEBI:74502"/>
        <dbReference type="EC" id="2.1.1.193"/>
    </reaction>
</comment>
<evidence type="ECO:0000256" key="11">
    <source>
        <dbReference type="ARBA" id="ARBA00047944"/>
    </source>
</evidence>